<feature type="domain" description="Major facilitator superfamily (MFS) profile" evidence="8">
    <location>
        <begin position="1"/>
        <end position="448"/>
    </location>
</feature>
<dbReference type="InterPro" id="IPR020846">
    <property type="entry name" value="MFS_dom"/>
</dbReference>
<dbReference type="InterPro" id="IPR036259">
    <property type="entry name" value="MFS_trans_sf"/>
</dbReference>
<dbReference type="OrthoDB" id="6133115at2759"/>
<protein>
    <recommendedName>
        <fullName evidence="8">Major facilitator superfamily (MFS) profile domain-containing protein</fullName>
    </recommendedName>
</protein>
<evidence type="ECO:0000256" key="4">
    <source>
        <dbReference type="ARBA" id="ARBA00022692"/>
    </source>
</evidence>
<dbReference type="SUPFAM" id="SSF103473">
    <property type="entry name" value="MFS general substrate transporter"/>
    <property type="match status" value="1"/>
</dbReference>
<dbReference type="PROSITE" id="PS50850">
    <property type="entry name" value="MFS"/>
    <property type="match status" value="1"/>
</dbReference>
<dbReference type="EMBL" id="SGPL01000015">
    <property type="protein sequence ID" value="THH20756.1"/>
    <property type="molecule type" value="Genomic_DNA"/>
</dbReference>
<name>A0A4S4M661_9AGAM</name>
<evidence type="ECO:0000256" key="7">
    <source>
        <dbReference type="SAM" id="Phobius"/>
    </source>
</evidence>
<dbReference type="AlphaFoldDB" id="A0A4S4M661"/>
<dbReference type="PANTHER" id="PTHR48022">
    <property type="entry name" value="PLASTIDIC GLUCOSE TRANSPORTER 4"/>
    <property type="match status" value="1"/>
</dbReference>
<gene>
    <name evidence="9" type="ORF">EW146_g676</name>
</gene>
<keyword evidence="6 7" id="KW-0472">Membrane</keyword>
<dbReference type="InterPro" id="IPR005828">
    <property type="entry name" value="MFS_sugar_transport-like"/>
</dbReference>
<feature type="transmembrane region" description="Helical" evidence="7">
    <location>
        <begin position="334"/>
        <end position="353"/>
    </location>
</feature>
<feature type="transmembrane region" description="Helical" evidence="7">
    <location>
        <begin position="60"/>
        <end position="79"/>
    </location>
</feature>
<evidence type="ECO:0000256" key="3">
    <source>
        <dbReference type="ARBA" id="ARBA00022448"/>
    </source>
</evidence>
<feature type="transmembrane region" description="Helical" evidence="7">
    <location>
        <begin position="303"/>
        <end position="322"/>
    </location>
</feature>
<dbReference type="Pfam" id="PF00083">
    <property type="entry name" value="Sugar_tr"/>
    <property type="match status" value="1"/>
</dbReference>
<keyword evidence="4 7" id="KW-0812">Transmembrane</keyword>
<dbReference type="GO" id="GO:0016020">
    <property type="term" value="C:membrane"/>
    <property type="evidence" value="ECO:0007669"/>
    <property type="project" value="UniProtKB-SubCell"/>
</dbReference>
<feature type="transmembrane region" description="Helical" evidence="7">
    <location>
        <begin position="263"/>
        <end position="283"/>
    </location>
</feature>
<feature type="transmembrane region" description="Helical" evidence="7">
    <location>
        <begin position="365"/>
        <end position="386"/>
    </location>
</feature>
<dbReference type="PROSITE" id="PS00216">
    <property type="entry name" value="SUGAR_TRANSPORT_1"/>
    <property type="match status" value="1"/>
</dbReference>
<comment type="subcellular location">
    <subcellularLocation>
        <location evidence="1">Membrane</location>
        <topology evidence="1">Multi-pass membrane protein</topology>
    </subcellularLocation>
</comment>
<comment type="similarity">
    <text evidence="2">Belongs to the major facilitator superfamily. Sugar transporter (TC 2.A.1.1) family.</text>
</comment>
<dbReference type="GO" id="GO:0005351">
    <property type="term" value="F:carbohydrate:proton symporter activity"/>
    <property type="evidence" value="ECO:0007669"/>
    <property type="project" value="TreeGrafter"/>
</dbReference>
<feature type="transmembrane region" description="Helical" evidence="7">
    <location>
        <begin position="138"/>
        <end position="159"/>
    </location>
</feature>
<evidence type="ECO:0000256" key="6">
    <source>
        <dbReference type="ARBA" id="ARBA00023136"/>
    </source>
</evidence>
<dbReference type="Proteomes" id="UP000310158">
    <property type="component" value="Unassembled WGS sequence"/>
</dbReference>
<sequence>MVNGFDSSLVNGLQILPAWQDQFHHPQGKALGLINSAQMIGNLAGLPFTPFCSDHFGRRATLFIGSILMMGGVAAQATADTPAKFIGARVIIGCGLTFSMNAAPLLITELAYPSQVHYISSFEGPELKIKSQRGKFTSLYNSSWYMGSIIAAWACFGAYNGAPNSIWSWKVPTLIQALGPFLQVCLIWFIPESPRWLVSRGREGKAARLLARLHANGYDEQDPLVVFEMAQIRHALKMERENSKATSFKALFSTPGNRKRMKIIIGIAMFSQWSGSGLVSYYINLVLEGVGIQSTSTKAAINGGLQIWNLAAALTGAFLVDWVGRRTLFIASNAGMLIAFSAWTLTTALFNTIHSVPAARATIPLIFIFYLFYDIAYTPMLIAYTLEILPYTIRAKGFAVMNLTVSLTLAFNQFINPWALDAIGWKYYLVYCRTLEETAVLFDGEEKPADLVQMGGNAAIITMSRGAGAAVQGDFDPSAAETPEKSSVGEIYELRTTRSIGMDRWDDSSEVK</sequence>
<comment type="caution">
    <text evidence="9">The sequence shown here is derived from an EMBL/GenBank/DDBJ whole genome shotgun (WGS) entry which is preliminary data.</text>
</comment>
<keyword evidence="3" id="KW-0813">Transport</keyword>
<dbReference type="FunFam" id="1.20.1250.20:FF:000134">
    <property type="entry name" value="MFS sugar transporter protein"/>
    <property type="match status" value="1"/>
</dbReference>
<reference evidence="9 10" key="1">
    <citation type="submission" date="2019-02" db="EMBL/GenBank/DDBJ databases">
        <title>Genome sequencing of the rare red list fungi Bondarzewia mesenterica.</title>
        <authorList>
            <person name="Buettner E."/>
            <person name="Kellner H."/>
        </authorList>
    </citation>
    <scope>NUCLEOTIDE SEQUENCE [LARGE SCALE GENOMIC DNA]</scope>
    <source>
        <strain evidence="9 10">DSM 108281</strain>
    </source>
</reference>
<keyword evidence="10" id="KW-1185">Reference proteome</keyword>
<evidence type="ECO:0000256" key="1">
    <source>
        <dbReference type="ARBA" id="ARBA00004141"/>
    </source>
</evidence>
<proteinExistence type="inferred from homology"/>
<dbReference type="Gene3D" id="1.20.1250.20">
    <property type="entry name" value="MFS general substrate transporter like domains"/>
    <property type="match status" value="1"/>
</dbReference>
<dbReference type="PANTHER" id="PTHR48022:SF64">
    <property type="entry name" value="MAJOR FACILITATOR SUPERFAMILY (MFS) PROFILE DOMAIN-CONTAINING PROTEIN"/>
    <property type="match status" value="1"/>
</dbReference>
<evidence type="ECO:0000256" key="5">
    <source>
        <dbReference type="ARBA" id="ARBA00022989"/>
    </source>
</evidence>
<evidence type="ECO:0000256" key="2">
    <source>
        <dbReference type="ARBA" id="ARBA00010992"/>
    </source>
</evidence>
<dbReference type="InterPro" id="IPR005829">
    <property type="entry name" value="Sugar_transporter_CS"/>
</dbReference>
<evidence type="ECO:0000313" key="10">
    <source>
        <dbReference type="Proteomes" id="UP000310158"/>
    </source>
</evidence>
<feature type="transmembrane region" description="Helical" evidence="7">
    <location>
        <begin position="85"/>
        <end position="107"/>
    </location>
</feature>
<organism evidence="9 10">
    <name type="scientific">Bondarzewia mesenterica</name>
    <dbReference type="NCBI Taxonomy" id="1095465"/>
    <lineage>
        <taxon>Eukaryota</taxon>
        <taxon>Fungi</taxon>
        <taxon>Dikarya</taxon>
        <taxon>Basidiomycota</taxon>
        <taxon>Agaricomycotina</taxon>
        <taxon>Agaricomycetes</taxon>
        <taxon>Russulales</taxon>
        <taxon>Bondarzewiaceae</taxon>
        <taxon>Bondarzewia</taxon>
    </lineage>
</organism>
<keyword evidence="5 7" id="KW-1133">Transmembrane helix</keyword>
<evidence type="ECO:0000313" key="9">
    <source>
        <dbReference type="EMBL" id="THH20756.1"/>
    </source>
</evidence>
<accession>A0A4S4M661</accession>
<evidence type="ECO:0000259" key="8">
    <source>
        <dbReference type="PROSITE" id="PS50850"/>
    </source>
</evidence>
<dbReference type="InterPro" id="IPR050360">
    <property type="entry name" value="MFS_Sugar_Transporters"/>
</dbReference>